<gene>
    <name evidence="1" type="ORF">Tci_008452</name>
</gene>
<evidence type="ECO:0000313" key="1">
    <source>
        <dbReference type="EMBL" id="GEU36474.1"/>
    </source>
</evidence>
<proteinExistence type="predicted"/>
<dbReference type="EMBL" id="BKCJ010000814">
    <property type="protein sequence ID" value="GEU36474.1"/>
    <property type="molecule type" value="Genomic_DNA"/>
</dbReference>
<protein>
    <submittedName>
        <fullName evidence="1">Uncharacterized protein</fullName>
    </submittedName>
</protein>
<name>A0A6L2JLG7_TANCI</name>
<comment type="caution">
    <text evidence="1">The sequence shown here is derived from an EMBL/GenBank/DDBJ whole genome shotgun (WGS) entry which is preliminary data.</text>
</comment>
<reference evidence="1" key="1">
    <citation type="journal article" date="2019" name="Sci. Rep.">
        <title>Draft genome of Tanacetum cinerariifolium, the natural source of mosquito coil.</title>
        <authorList>
            <person name="Yamashiro T."/>
            <person name="Shiraishi A."/>
            <person name="Satake H."/>
            <person name="Nakayama K."/>
        </authorList>
    </citation>
    <scope>NUCLEOTIDE SEQUENCE</scope>
</reference>
<sequence>MSPVVCAGRWFMVNRSKYTKGRKTRYGKEKVPGAFCNGVIDVNAGVERQHIHAAAADIQHNLVRVTRTRLLQSNSEMLDTKSCKANMAWCKCCFTWKSTMDSPPSTIY</sequence>
<organism evidence="1">
    <name type="scientific">Tanacetum cinerariifolium</name>
    <name type="common">Dalmatian daisy</name>
    <name type="synonym">Chrysanthemum cinerariifolium</name>
    <dbReference type="NCBI Taxonomy" id="118510"/>
    <lineage>
        <taxon>Eukaryota</taxon>
        <taxon>Viridiplantae</taxon>
        <taxon>Streptophyta</taxon>
        <taxon>Embryophyta</taxon>
        <taxon>Tracheophyta</taxon>
        <taxon>Spermatophyta</taxon>
        <taxon>Magnoliopsida</taxon>
        <taxon>eudicotyledons</taxon>
        <taxon>Gunneridae</taxon>
        <taxon>Pentapetalae</taxon>
        <taxon>asterids</taxon>
        <taxon>campanulids</taxon>
        <taxon>Asterales</taxon>
        <taxon>Asteraceae</taxon>
        <taxon>Asteroideae</taxon>
        <taxon>Anthemideae</taxon>
        <taxon>Anthemidinae</taxon>
        <taxon>Tanacetum</taxon>
    </lineage>
</organism>
<dbReference type="AlphaFoldDB" id="A0A6L2JLG7"/>
<accession>A0A6L2JLG7</accession>